<comment type="catalytic activity">
    <reaction evidence="6">
        <text>(2R)-ethylmalonyl-CoA + H(+) = butanoyl-CoA + CO2</text>
        <dbReference type="Rhea" id="RHEA:59540"/>
        <dbReference type="ChEBI" id="CHEBI:15378"/>
        <dbReference type="ChEBI" id="CHEBI:16526"/>
        <dbReference type="ChEBI" id="CHEBI:57371"/>
        <dbReference type="ChEBI" id="CHEBI:85316"/>
        <dbReference type="EC" id="4.1.1.94"/>
    </reaction>
    <physiologicalReaction direction="left-to-right" evidence="6">
        <dbReference type="Rhea" id="RHEA:59541"/>
    </physiologicalReaction>
</comment>
<dbReference type="GO" id="GO:0006635">
    <property type="term" value="P:fatty acid beta-oxidation"/>
    <property type="evidence" value="ECO:0007669"/>
    <property type="project" value="TreeGrafter"/>
</dbReference>
<sequence>MRSLHAISRHFSSLQKLKPNPSLHSIRKQFESIGEGSVELSRDKDSALIRLRNPRARNGLSGRMMAQLWEVLEELRLWPQGKSVVLCGADGFFCSGGDLTTVRRIADSDNGRKMSLLMQDNLARLQTLPMVSVAVIEGMAIGGGAEVATAADFRLMSASARIGFVHIRLGITSAWGGGSRLSQLVGPQKALHMMLSGRRLDAEEALRLGLVDDVIAAEADAVAEGRAWIHRLLAARSHETIQAVKEIVNCARFLPLELSLREELDVSCGVWGASEHQRALAANIKHK</sequence>
<dbReference type="EMBL" id="OC875063">
    <property type="protein sequence ID" value="CAD7638156.1"/>
    <property type="molecule type" value="Genomic_DNA"/>
</dbReference>
<comment type="catalytic activity">
    <reaction evidence="11">
        <text>(S)-methylmalonyl-CoA + H(+) = propanoyl-CoA + CO2</text>
        <dbReference type="Rhea" id="RHEA:61340"/>
        <dbReference type="ChEBI" id="CHEBI:15378"/>
        <dbReference type="ChEBI" id="CHEBI:16526"/>
        <dbReference type="ChEBI" id="CHEBI:57327"/>
        <dbReference type="ChEBI" id="CHEBI:57392"/>
        <dbReference type="EC" id="4.1.1.94"/>
    </reaction>
    <physiologicalReaction direction="left-to-right" evidence="11">
        <dbReference type="Rhea" id="RHEA:61341"/>
    </physiologicalReaction>
</comment>
<evidence type="ECO:0000256" key="12">
    <source>
        <dbReference type="ARBA" id="ARBA00056546"/>
    </source>
</evidence>
<evidence type="ECO:0000256" key="4">
    <source>
        <dbReference type="ARBA" id="ARBA00023239"/>
    </source>
</evidence>
<dbReference type="Gene3D" id="3.90.226.10">
    <property type="entry name" value="2-enoyl-CoA Hydratase, Chain A, domain 1"/>
    <property type="match status" value="1"/>
</dbReference>
<evidence type="ECO:0000256" key="7">
    <source>
        <dbReference type="ARBA" id="ARBA00038883"/>
    </source>
</evidence>
<keyword evidence="4" id="KW-0456">Lyase</keyword>
<comment type="catalytic activity">
    <reaction evidence="5">
        <text>(2S)-ethylmalonyl-CoA + H(+) = butanoyl-CoA + CO2</text>
        <dbReference type="Rhea" id="RHEA:32131"/>
        <dbReference type="ChEBI" id="CHEBI:15378"/>
        <dbReference type="ChEBI" id="CHEBI:16526"/>
        <dbReference type="ChEBI" id="CHEBI:57371"/>
        <dbReference type="ChEBI" id="CHEBI:60909"/>
        <dbReference type="EC" id="4.1.1.94"/>
    </reaction>
    <physiologicalReaction direction="left-to-right" evidence="5">
        <dbReference type="Rhea" id="RHEA:32132"/>
    </physiologicalReaction>
</comment>
<evidence type="ECO:0000313" key="14">
    <source>
        <dbReference type="EMBL" id="CAD7638156.1"/>
    </source>
</evidence>
<evidence type="ECO:0000256" key="10">
    <source>
        <dbReference type="ARBA" id="ARBA00042182"/>
    </source>
</evidence>
<dbReference type="CDD" id="cd06558">
    <property type="entry name" value="crotonase-like"/>
    <property type="match status" value="1"/>
</dbReference>
<dbReference type="AlphaFoldDB" id="A0A7R9LAN1"/>
<gene>
    <name evidence="14" type="ORF">OSB1V03_LOCUS17261</name>
</gene>
<evidence type="ECO:0000256" key="3">
    <source>
        <dbReference type="ARBA" id="ARBA00022490"/>
    </source>
</evidence>
<evidence type="ECO:0000256" key="13">
    <source>
        <dbReference type="RuleBase" id="RU003707"/>
    </source>
</evidence>
<dbReference type="SUPFAM" id="SSF52096">
    <property type="entry name" value="ClpP/crotonase"/>
    <property type="match status" value="1"/>
</dbReference>
<evidence type="ECO:0000256" key="1">
    <source>
        <dbReference type="ARBA" id="ARBA00004514"/>
    </source>
</evidence>
<dbReference type="EMBL" id="CAJPIZ010020488">
    <property type="protein sequence ID" value="CAG2117308.1"/>
    <property type="molecule type" value="Genomic_DNA"/>
</dbReference>
<evidence type="ECO:0000256" key="11">
    <source>
        <dbReference type="ARBA" id="ARBA00047446"/>
    </source>
</evidence>
<reference evidence="14" key="1">
    <citation type="submission" date="2020-11" db="EMBL/GenBank/DDBJ databases">
        <authorList>
            <person name="Tran Van P."/>
        </authorList>
    </citation>
    <scope>NUCLEOTIDE SEQUENCE</scope>
</reference>
<dbReference type="PANTHER" id="PTHR11941">
    <property type="entry name" value="ENOYL-COA HYDRATASE-RELATED"/>
    <property type="match status" value="1"/>
</dbReference>
<evidence type="ECO:0000256" key="5">
    <source>
        <dbReference type="ARBA" id="ARBA00036343"/>
    </source>
</evidence>
<comment type="function">
    <text evidence="12">Decarboxylates ethylmalonyl-CoA, a potentially toxic metabolite, to form butyryl-CoA, suggesting it might be involved in metabolite proofreading. Acts preferentially on (S)-ethylmalonyl-CoA but also has some activity on the (R)-isomer. Also has methylmalonyl-CoA decarboxylase activity at lower level.</text>
</comment>
<organism evidence="14">
    <name type="scientific">Medioppia subpectinata</name>
    <dbReference type="NCBI Taxonomy" id="1979941"/>
    <lineage>
        <taxon>Eukaryota</taxon>
        <taxon>Metazoa</taxon>
        <taxon>Ecdysozoa</taxon>
        <taxon>Arthropoda</taxon>
        <taxon>Chelicerata</taxon>
        <taxon>Arachnida</taxon>
        <taxon>Acari</taxon>
        <taxon>Acariformes</taxon>
        <taxon>Sarcoptiformes</taxon>
        <taxon>Oribatida</taxon>
        <taxon>Brachypylina</taxon>
        <taxon>Oppioidea</taxon>
        <taxon>Oppiidae</taxon>
        <taxon>Medioppia</taxon>
    </lineage>
</organism>
<evidence type="ECO:0000256" key="8">
    <source>
        <dbReference type="ARBA" id="ARBA00039903"/>
    </source>
</evidence>
<keyword evidence="15" id="KW-1185">Reference proteome</keyword>
<comment type="subcellular location">
    <subcellularLocation>
        <location evidence="1">Cytoplasm</location>
        <location evidence="1">Cytosol</location>
    </subcellularLocation>
</comment>
<accession>A0A7R9LAN1</accession>
<dbReference type="InterPro" id="IPR029045">
    <property type="entry name" value="ClpP/crotonase-like_dom_sf"/>
</dbReference>
<dbReference type="GO" id="GO:0005829">
    <property type="term" value="C:cytosol"/>
    <property type="evidence" value="ECO:0007669"/>
    <property type="project" value="UniProtKB-SubCell"/>
</dbReference>
<name>A0A7R9LAN1_9ACAR</name>
<keyword evidence="3" id="KW-0963">Cytoplasm</keyword>
<dbReference type="GO" id="GO:0004492">
    <property type="term" value="F:methyl/ethyl malonyl-CoA decarboxylase activity"/>
    <property type="evidence" value="ECO:0007669"/>
    <property type="project" value="UniProtKB-EC"/>
</dbReference>
<evidence type="ECO:0000256" key="6">
    <source>
        <dbReference type="ARBA" id="ARBA00036541"/>
    </source>
</evidence>
<comment type="similarity">
    <text evidence="2 13">Belongs to the enoyl-CoA hydratase/isomerase family.</text>
</comment>
<dbReference type="EC" id="4.1.1.94" evidence="7"/>
<dbReference type="PROSITE" id="PS00166">
    <property type="entry name" value="ENOYL_COA_HYDRATASE"/>
    <property type="match status" value="1"/>
</dbReference>
<dbReference type="OrthoDB" id="448450at2759"/>
<evidence type="ECO:0000256" key="9">
    <source>
        <dbReference type="ARBA" id="ARBA00042052"/>
    </source>
</evidence>
<protein>
    <recommendedName>
        <fullName evidence="8">Ethylmalonyl-CoA decarboxylase</fullName>
        <ecNumber evidence="7">4.1.1.94</ecNumber>
    </recommendedName>
    <alternativeName>
        <fullName evidence="10">Enoyl-CoA hydratase domain-containing protein 1</fullName>
    </alternativeName>
    <alternativeName>
        <fullName evidence="9">Methylmalonyl-CoA decarboxylase</fullName>
    </alternativeName>
</protein>
<dbReference type="Pfam" id="PF00378">
    <property type="entry name" value="ECH_1"/>
    <property type="match status" value="1"/>
</dbReference>
<dbReference type="Proteomes" id="UP000759131">
    <property type="component" value="Unassembled WGS sequence"/>
</dbReference>
<dbReference type="PANTHER" id="PTHR11941:SF27">
    <property type="entry name" value="ETHYLMALONYL-COA DECARBOXYLASE"/>
    <property type="match status" value="1"/>
</dbReference>
<evidence type="ECO:0000256" key="2">
    <source>
        <dbReference type="ARBA" id="ARBA00005254"/>
    </source>
</evidence>
<dbReference type="InterPro" id="IPR001753">
    <property type="entry name" value="Enoyl-CoA_hydra/iso"/>
</dbReference>
<proteinExistence type="inferred from homology"/>
<evidence type="ECO:0000313" key="15">
    <source>
        <dbReference type="Proteomes" id="UP000759131"/>
    </source>
</evidence>
<dbReference type="InterPro" id="IPR018376">
    <property type="entry name" value="Enoyl-CoA_hyd/isom_CS"/>
</dbReference>